<keyword evidence="3" id="KW-1185">Reference proteome</keyword>
<evidence type="ECO:0000256" key="1">
    <source>
        <dbReference type="SAM" id="MobiDB-lite"/>
    </source>
</evidence>
<accession>A0A286GWI0</accession>
<reference evidence="2 3" key="1">
    <citation type="submission" date="2017-09" db="EMBL/GenBank/DDBJ databases">
        <authorList>
            <person name="Ehlers B."/>
            <person name="Leendertz F.H."/>
        </authorList>
    </citation>
    <scope>NUCLEOTIDE SEQUENCE [LARGE SCALE GENOMIC DNA]</scope>
    <source>
        <strain evidence="2 3">USBA 140</strain>
    </source>
</reference>
<name>A0A286GWI0_9PROT</name>
<dbReference type="RefSeq" id="WP_097280916.1">
    <property type="nucleotide sequence ID" value="NZ_OCNJ01000010.1"/>
</dbReference>
<gene>
    <name evidence="2" type="ORF">SAMN05421508_11079</name>
</gene>
<feature type="region of interest" description="Disordered" evidence="1">
    <location>
        <begin position="70"/>
        <end position="128"/>
    </location>
</feature>
<evidence type="ECO:0000313" key="2">
    <source>
        <dbReference type="EMBL" id="SOD99895.1"/>
    </source>
</evidence>
<sequence length="128" mass="14238">MLGLLAGCAPALPERPSGWTETPPSAPYGTTAGGMLTLEERERAVDPTRLPRVTPRLDDRVDEDYARRVTNFPTPRYPDHVLPPDRDLPAERSWPPSRRELERLDESPFPRPAPVGLDPCPAGMVTCR</sequence>
<protein>
    <submittedName>
        <fullName evidence="2">Uncharacterized protein</fullName>
    </submittedName>
</protein>
<dbReference type="EMBL" id="OCNJ01000010">
    <property type="protein sequence ID" value="SOD99895.1"/>
    <property type="molecule type" value="Genomic_DNA"/>
</dbReference>
<feature type="compositionally biased region" description="Low complexity" evidence="1">
    <location>
        <begin position="1"/>
        <end position="12"/>
    </location>
</feature>
<organism evidence="2 3">
    <name type="scientific">Caenispirillum bisanense</name>
    <dbReference type="NCBI Taxonomy" id="414052"/>
    <lineage>
        <taxon>Bacteria</taxon>
        <taxon>Pseudomonadati</taxon>
        <taxon>Pseudomonadota</taxon>
        <taxon>Alphaproteobacteria</taxon>
        <taxon>Rhodospirillales</taxon>
        <taxon>Novispirillaceae</taxon>
        <taxon>Caenispirillum</taxon>
    </lineage>
</organism>
<feature type="region of interest" description="Disordered" evidence="1">
    <location>
        <begin position="1"/>
        <end position="32"/>
    </location>
</feature>
<dbReference type="AlphaFoldDB" id="A0A286GWI0"/>
<evidence type="ECO:0000313" key="3">
    <source>
        <dbReference type="Proteomes" id="UP000219621"/>
    </source>
</evidence>
<feature type="compositionally biased region" description="Basic and acidic residues" evidence="1">
    <location>
        <begin position="77"/>
        <end position="90"/>
    </location>
</feature>
<feature type="compositionally biased region" description="Basic and acidic residues" evidence="1">
    <location>
        <begin position="97"/>
        <end position="108"/>
    </location>
</feature>
<dbReference type="Proteomes" id="UP000219621">
    <property type="component" value="Unassembled WGS sequence"/>
</dbReference>
<proteinExistence type="predicted"/>